<keyword evidence="1" id="KW-1133">Transmembrane helix</keyword>
<proteinExistence type="predicted"/>
<name>A0ABQ8S3Q4_PERAM</name>
<sequence>MSADEGHEIDAREFQIAKWNEVFVYVRLCFLATAGRVKAVRPSLPLNQRKVYIRVHMHELTYACNRNSESDVEKKTKSVKLMLKAHSYMVVTYEEELWPGKVLEVKNNGAVVSCIVSHMRSEIDIARVTLIFPVSAIIFFNMIIIKHVMSDVHATPVDKREELIVRIYDAFDQIRHSLVMFGSTVRETDYMPVTKATFVSRLDPGFLLEKSIVKLAEENDAVEMCTRILPFPRYFN</sequence>
<keyword evidence="1" id="KW-0812">Transmembrane</keyword>
<feature type="transmembrane region" description="Helical" evidence="1">
    <location>
        <begin position="125"/>
        <end position="145"/>
    </location>
</feature>
<organism evidence="2 3">
    <name type="scientific">Periplaneta americana</name>
    <name type="common">American cockroach</name>
    <name type="synonym">Blatta americana</name>
    <dbReference type="NCBI Taxonomy" id="6978"/>
    <lineage>
        <taxon>Eukaryota</taxon>
        <taxon>Metazoa</taxon>
        <taxon>Ecdysozoa</taxon>
        <taxon>Arthropoda</taxon>
        <taxon>Hexapoda</taxon>
        <taxon>Insecta</taxon>
        <taxon>Pterygota</taxon>
        <taxon>Neoptera</taxon>
        <taxon>Polyneoptera</taxon>
        <taxon>Dictyoptera</taxon>
        <taxon>Blattodea</taxon>
        <taxon>Blattoidea</taxon>
        <taxon>Blattidae</taxon>
        <taxon>Blattinae</taxon>
        <taxon>Periplaneta</taxon>
    </lineage>
</organism>
<reference evidence="2 3" key="1">
    <citation type="journal article" date="2022" name="Allergy">
        <title>Genome assembly and annotation of Periplaneta americana reveal a comprehensive cockroach allergen profile.</title>
        <authorList>
            <person name="Wang L."/>
            <person name="Xiong Q."/>
            <person name="Saelim N."/>
            <person name="Wang L."/>
            <person name="Nong W."/>
            <person name="Wan A.T."/>
            <person name="Shi M."/>
            <person name="Liu X."/>
            <person name="Cao Q."/>
            <person name="Hui J.H.L."/>
            <person name="Sookrung N."/>
            <person name="Leung T.F."/>
            <person name="Tungtrongchitr A."/>
            <person name="Tsui S.K.W."/>
        </authorList>
    </citation>
    <scope>NUCLEOTIDE SEQUENCE [LARGE SCALE GENOMIC DNA]</scope>
    <source>
        <strain evidence="2">PWHHKU_190912</strain>
    </source>
</reference>
<dbReference type="EMBL" id="JAJSOF020000037">
    <property type="protein sequence ID" value="KAJ4428385.1"/>
    <property type="molecule type" value="Genomic_DNA"/>
</dbReference>
<keyword evidence="1" id="KW-0472">Membrane</keyword>
<dbReference type="Proteomes" id="UP001148838">
    <property type="component" value="Unassembled WGS sequence"/>
</dbReference>
<keyword evidence="3" id="KW-1185">Reference proteome</keyword>
<gene>
    <name evidence="2" type="ORF">ANN_24405</name>
</gene>
<comment type="caution">
    <text evidence="2">The sequence shown here is derived from an EMBL/GenBank/DDBJ whole genome shotgun (WGS) entry which is preliminary data.</text>
</comment>
<evidence type="ECO:0000313" key="3">
    <source>
        <dbReference type="Proteomes" id="UP001148838"/>
    </source>
</evidence>
<evidence type="ECO:0000256" key="1">
    <source>
        <dbReference type="SAM" id="Phobius"/>
    </source>
</evidence>
<evidence type="ECO:0000313" key="2">
    <source>
        <dbReference type="EMBL" id="KAJ4428385.1"/>
    </source>
</evidence>
<accession>A0ABQ8S3Q4</accession>
<protein>
    <submittedName>
        <fullName evidence="2">Uncharacterized protein</fullName>
    </submittedName>
</protein>